<dbReference type="EMBL" id="BORQ01000006">
    <property type="protein sequence ID" value="GIO33514.1"/>
    <property type="molecule type" value="Genomic_DNA"/>
</dbReference>
<name>A0A919XIV6_9BACL</name>
<evidence type="ECO:0000256" key="1">
    <source>
        <dbReference type="SAM" id="Coils"/>
    </source>
</evidence>
<sequence>MSIPFAIYKENDDDPGERLYVTDIDTDSYRKKYKSNLYCPTENCDAKLVFVQTKPAQFRTWKLEDHINGCDYEFVRKGAKASRSAEEINVEMKDDHRRRVLKEALALARMSEQQIEDLRAKRKKWRVNKSPKTSKDNKEPKINIVTINGVDEEDLSGTTFKSRPVLKRDVDILKETDIGKHRCVTGYVDKVFEDGEKKIITISKKSKKLNVVFEEAFRANSPNFIGLFHHIIKYLKKHENAIFVGIGEVRLSKDEDNYELQVFQGEDFTIDGLNLNGLAALHANEQ</sequence>
<feature type="coiled-coil region" evidence="1">
    <location>
        <begin position="101"/>
        <end position="128"/>
    </location>
</feature>
<organism evidence="2 3">
    <name type="scientific">Paenibacillus albilobatus</name>
    <dbReference type="NCBI Taxonomy" id="2716884"/>
    <lineage>
        <taxon>Bacteria</taxon>
        <taxon>Bacillati</taxon>
        <taxon>Bacillota</taxon>
        <taxon>Bacilli</taxon>
        <taxon>Bacillales</taxon>
        <taxon>Paenibacillaceae</taxon>
        <taxon>Paenibacillus</taxon>
    </lineage>
</organism>
<reference evidence="2" key="1">
    <citation type="submission" date="2021-03" db="EMBL/GenBank/DDBJ databases">
        <title>Antimicrobial resistance genes in bacteria isolated from Japanese honey, and their potential for conferring macrolide and lincosamide resistance in the American foulbrood pathogen Paenibacillus larvae.</title>
        <authorList>
            <person name="Okamoto M."/>
            <person name="Kumagai M."/>
            <person name="Kanamori H."/>
            <person name="Takamatsu D."/>
        </authorList>
    </citation>
    <scope>NUCLEOTIDE SEQUENCE</scope>
    <source>
        <strain evidence="2">J2TS6</strain>
    </source>
</reference>
<comment type="caution">
    <text evidence="2">The sequence shown here is derived from an EMBL/GenBank/DDBJ whole genome shotgun (WGS) entry which is preliminary data.</text>
</comment>
<evidence type="ECO:0000313" key="2">
    <source>
        <dbReference type="EMBL" id="GIO33514.1"/>
    </source>
</evidence>
<accession>A0A919XIV6</accession>
<dbReference type="AlphaFoldDB" id="A0A919XIV6"/>
<keyword evidence="1" id="KW-0175">Coiled coil</keyword>
<dbReference type="RefSeq" id="WP_212958510.1">
    <property type="nucleotide sequence ID" value="NZ_BORQ01000006.1"/>
</dbReference>
<protein>
    <submittedName>
        <fullName evidence="2">Uncharacterized protein</fullName>
    </submittedName>
</protein>
<gene>
    <name evidence="2" type="ORF">J2TS6_46550</name>
</gene>
<dbReference type="Proteomes" id="UP000679779">
    <property type="component" value="Unassembled WGS sequence"/>
</dbReference>
<evidence type="ECO:0000313" key="3">
    <source>
        <dbReference type="Proteomes" id="UP000679779"/>
    </source>
</evidence>
<keyword evidence="3" id="KW-1185">Reference proteome</keyword>
<proteinExistence type="predicted"/>